<sequence length="223" mass="24670">MRDALTSIKQRHYIRCWRFLCAFFRDIRRRFVRALIAMIMMVDLSTGVHAQSLTPDPGAWRPMSYADLQKPSPQTATYLDIWKDAIDVNNRAYKARGDQRFTDGNAPATEAHFVIWSSTKSVVLSILNTVTGCTLKELRAAAGATVKLCPLRIAIYEGLQVRTLDGGRACFLELTSRGVGTSGDAQAASYASYDAVTKTVKTGLIIDRQAVDGCSQKIALYPQ</sequence>
<gene>
    <name evidence="1" type="ORF">J2S34_003912</name>
</gene>
<reference evidence="1" key="1">
    <citation type="submission" date="2022-03" db="EMBL/GenBank/DDBJ databases">
        <title>Interactions between chemoautotrophic and heterotrophic bacteria.</title>
        <authorList>
            <person name="Santoro A."/>
        </authorList>
    </citation>
    <scope>NUCLEOTIDE SEQUENCE</scope>
    <source>
        <strain evidence="1">Nb-106</strain>
    </source>
</reference>
<dbReference type="EMBL" id="JALJZS010000006">
    <property type="protein sequence ID" value="MCP2001426.1"/>
    <property type="molecule type" value="Genomic_DNA"/>
</dbReference>
<name>A0ACC6AP54_NITWI</name>
<keyword evidence="2" id="KW-1185">Reference proteome</keyword>
<evidence type="ECO:0000313" key="1">
    <source>
        <dbReference type="EMBL" id="MCP2001426.1"/>
    </source>
</evidence>
<organism evidence="1 2">
    <name type="scientific">Nitrobacter winogradskyi</name>
    <name type="common">Nitrobacter agilis</name>
    <dbReference type="NCBI Taxonomy" id="913"/>
    <lineage>
        <taxon>Bacteria</taxon>
        <taxon>Pseudomonadati</taxon>
        <taxon>Pseudomonadota</taxon>
        <taxon>Alphaproteobacteria</taxon>
        <taxon>Hyphomicrobiales</taxon>
        <taxon>Nitrobacteraceae</taxon>
        <taxon>Nitrobacter</taxon>
    </lineage>
</organism>
<comment type="caution">
    <text evidence="1">The sequence shown here is derived from an EMBL/GenBank/DDBJ whole genome shotgun (WGS) entry which is preliminary data.</text>
</comment>
<dbReference type="Proteomes" id="UP001205486">
    <property type="component" value="Unassembled WGS sequence"/>
</dbReference>
<protein>
    <submittedName>
        <fullName evidence="1">Uncharacterized protein</fullName>
    </submittedName>
</protein>
<accession>A0ACC6AP54</accession>
<evidence type="ECO:0000313" key="2">
    <source>
        <dbReference type="Proteomes" id="UP001205486"/>
    </source>
</evidence>
<proteinExistence type="predicted"/>